<proteinExistence type="predicted"/>
<sequence>MSGDPTDKNALHCKLFPSFCADFASAIPTFVSPPTDVGLTPYQRWVDRTHAHITAGGSRSSKYIVGPSSISTVGPTSNWPGGVVRPACLALYSEEPIGLISLAHFSSCSLSPAFAYHYLH</sequence>
<accession>A0A2N5VKN8</accession>
<organism evidence="1 2">
    <name type="scientific">Puccinia coronata f. sp. avenae</name>
    <dbReference type="NCBI Taxonomy" id="200324"/>
    <lineage>
        <taxon>Eukaryota</taxon>
        <taxon>Fungi</taxon>
        <taxon>Dikarya</taxon>
        <taxon>Basidiomycota</taxon>
        <taxon>Pucciniomycotina</taxon>
        <taxon>Pucciniomycetes</taxon>
        <taxon>Pucciniales</taxon>
        <taxon>Pucciniaceae</taxon>
        <taxon>Puccinia</taxon>
    </lineage>
</organism>
<protein>
    <submittedName>
        <fullName evidence="1">Uncharacterized protein</fullName>
    </submittedName>
</protein>
<name>A0A2N5VKN8_9BASI</name>
<dbReference type="AlphaFoldDB" id="A0A2N5VKN8"/>
<dbReference type="EMBL" id="PGCI01000010">
    <property type="protein sequence ID" value="PLW50551.1"/>
    <property type="molecule type" value="Genomic_DNA"/>
</dbReference>
<comment type="caution">
    <text evidence="1">The sequence shown here is derived from an EMBL/GenBank/DDBJ whole genome shotgun (WGS) entry which is preliminary data.</text>
</comment>
<gene>
    <name evidence="1" type="ORF">PCASD_01398</name>
</gene>
<dbReference type="Proteomes" id="UP000235392">
    <property type="component" value="Unassembled WGS sequence"/>
</dbReference>
<reference evidence="1 2" key="1">
    <citation type="submission" date="2017-11" db="EMBL/GenBank/DDBJ databases">
        <title>De novo assembly and phasing of dikaryotic genomes from two isolates of Puccinia coronata f. sp. avenae, the causal agent of oat crown rust.</title>
        <authorList>
            <person name="Miller M.E."/>
            <person name="Zhang Y."/>
            <person name="Omidvar V."/>
            <person name="Sperschneider J."/>
            <person name="Schwessinger B."/>
            <person name="Raley C."/>
            <person name="Palmer J.M."/>
            <person name="Garnica D."/>
            <person name="Upadhyaya N."/>
            <person name="Rathjen J."/>
            <person name="Taylor J.M."/>
            <person name="Park R.F."/>
            <person name="Dodds P.N."/>
            <person name="Hirsch C.D."/>
            <person name="Kianian S.F."/>
            <person name="Figueroa M."/>
        </authorList>
    </citation>
    <scope>NUCLEOTIDE SEQUENCE [LARGE SCALE GENOMIC DNA]</scope>
    <source>
        <strain evidence="1">12SD80</strain>
    </source>
</reference>
<evidence type="ECO:0000313" key="2">
    <source>
        <dbReference type="Proteomes" id="UP000235392"/>
    </source>
</evidence>
<evidence type="ECO:0000313" key="1">
    <source>
        <dbReference type="EMBL" id="PLW50551.1"/>
    </source>
</evidence>